<evidence type="ECO:0000313" key="2">
    <source>
        <dbReference type="Proteomes" id="UP000308430"/>
    </source>
</evidence>
<reference evidence="1 2" key="1">
    <citation type="submission" date="2019-04" db="EMBL/GenBank/DDBJ databases">
        <title>Azoarcus nasutitermitis sp. nov. isolated from termite nest.</title>
        <authorList>
            <person name="Lin S.-Y."/>
            <person name="Hameed A."/>
            <person name="Hsu Y.-H."/>
            <person name="Young C.-C."/>
        </authorList>
    </citation>
    <scope>NUCLEOTIDE SEQUENCE [LARGE SCALE GENOMIC DNA]</scope>
    <source>
        <strain evidence="1 2">CC-YHH838</strain>
    </source>
</reference>
<evidence type="ECO:0000313" key="1">
    <source>
        <dbReference type="EMBL" id="THF64671.1"/>
    </source>
</evidence>
<accession>A0A4S4AZ79</accession>
<protein>
    <submittedName>
        <fullName evidence="1">Uncharacterized protein</fullName>
    </submittedName>
</protein>
<dbReference type="EMBL" id="SSOC01000004">
    <property type="protein sequence ID" value="THF64671.1"/>
    <property type="molecule type" value="Genomic_DNA"/>
</dbReference>
<dbReference type="AlphaFoldDB" id="A0A4S4AZ79"/>
<keyword evidence="2" id="KW-1185">Reference proteome</keyword>
<name>A0A4S4AZ79_9RHOO</name>
<organism evidence="1 2">
    <name type="scientific">Pseudothauera nasutitermitis</name>
    <dbReference type="NCBI Taxonomy" id="2565930"/>
    <lineage>
        <taxon>Bacteria</taxon>
        <taxon>Pseudomonadati</taxon>
        <taxon>Pseudomonadota</taxon>
        <taxon>Betaproteobacteria</taxon>
        <taxon>Rhodocyclales</taxon>
        <taxon>Zoogloeaceae</taxon>
        <taxon>Pseudothauera</taxon>
    </lineage>
</organism>
<comment type="caution">
    <text evidence="1">The sequence shown here is derived from an EMBL/GenBank/DDBJ whole genome shotgun (WGS) entry which is preliminary data.</text>
</comment>
<dbReference type="Proteomes" id="UP000308430">
    <property type="component" value="Unassembled WGS sequence"/>
</dbReference>
<proteinExistence type="predicted"/>
<sequence>MSLLAAASPTIAVAEHPPPSLPNMTAFSHAAVFPAPQRAGGRVGAGRAAQALRCVGPELAFKVKGSPAVLSMAVRGRFGD</sequence>
<gene>
    <name evidence="1" type="ORF">E6C76_11510</name>
</gene>
<dbReference type="RefSeq" id="WP_136348390.1">
    <property type="nucleotide sequence ID" value="NZ_SSOC01000004.1"/>
</dbReference>